<evidence type="ECO:0000256" key="3">
    <source>
        <dbReference type="ARBA" id="ARBA00023242"/>
    </source>
</evidence>
<reference evidence="9" key="1">
    <citation type="submission" date="2022-01" db="UniProtKB">
        <authorList>
            <consortium name="EnsemblMetazoa"/>
        </authorList>
    </citation>
    <scope>IDENTIFICATION</scope>
</reference>
<dbReference type="GO" id="GO:0043596">
    <property type="term" value="C:nuclear replication fork"/>
    <property type="evidence" value="ECO:0007669"/>
    <property type="project" value="TreeGrafter"/>
</dbReference>
<dbReference type="KEGG" id="clec:106665131"/>
<dbReference type="Proteomes" id="UP000494040">
    <property type="component" value="Unassembled WGS sequence"/>
</dbReference>
<dbReference type="InterPro" id="IPR038718">
    <property type="entry name" value="SNF2-like_sf"/>
</dbReference>
<proteinExistence type="inferred from homology"/>
<evidence type="ECO:0000259" key="8">
    <source>
        <dbReference type="PROSITE" id="PS51467"/>
    </source>
</evidence>
<dbReference type="CDD" id="cd18793">
    <property type="entry name" value="SF2_C_SNF"/>
    <property type="match status" value="1"/>
</dbReference>
<protein>
    <recommendedName>
        <fullName evidence="11">SWI/SNF-related matrix-associated actin-dependent regulator of chromatin subfamily A-like protein 1</fullName>
    </recommendedName>
</protein>
<evidence type="ECO:0000313" key="9">
    <source>
        <dbReference type="EnsemblMetazoa" id="XP_014246833.1"/>
    </source>
</evidence>
<evidence type="ECO:0000256" key="5">
    <source>
        <dbReference type="SAM" id="MobiDB-lite"/>
    </source>
</evidence>
<dbReference type="OrthoDB" id="2801544at2759"/>
<dbReference type="PANTHER" id="PTHR45766:SF6">
    <property type="entry name" value="SWI_SNF-RELATED MATRIX-ASSOCIATED ACTIN-DEPENDENT REGULATOR OF CHROMATIN SUBFAMILY A-LIKE PROTEIN 1"/>
    <property type="match status" value="1"/>
</dbReference>
<keyword evidence="2" id="KW-0378">Hydrolase</keyword>
<name>A0A8I6RMX3_CIMLE</name>
<dbReference type="CDD" id="cd18010">
    <property type="entry name" value="DEXHc_HARP_SMARCAL1"/>
    <property type="match status" value="1"/>
</dbReference>
<dbReference type="SMART" id="SM00487">
    <property type="entry name" value="DEXDc"/>
    <property type="match status" value="1"/>
</dbReference>
<feature type="compositionally biased region" description="Low complexity" evidence="5">
    <location>
        <begin position="21"/>
        <end position="33"/>
    </location>
</feature>
<dbReference type="InterPro" id="IPR010003">
    <property type="entry name" value="HARP_dom"/>
</dbReference>
<dbReference type="FunFam" id="3.40.50.300:FF:003021">
    <property type="entry name" value="Uncharacterized protein (Fragment)"/>
    <property type="match status" value="1"/>
</dbReference>
<dbReference type="InterPro" id="IPR001650">
    <property type="entry name" value="Helicase_C-like"/>
</dbReference>
<evidence type="ECO:0000256" key="2">
    <source>
        <dbReference type="ARBA" id="ARBA00022801"/>
    </source>
</evidence>
<dbReference type="GO" id="GO:0016787">
    <property type="term" value="F:hydrolase activity"/>
    <property type="evidence" value="ECO:0007669"/>
    <property type="project" value="UniProtKB-KW"/>
</dbReference>
<evidence type="ECO:0000313" key="10">
    <source>
        <dbReference type="Proteomes" id="UP000494040"/>
    </source>
</evidence>
<dbReference type="GO" id="GO:0031297">
    <property type="term" value="P:replication fork processing"/>
    <property type="evidence" value="ECO:0007669"/>
    <property type="project" value="TreeGrafter"/>
</dbReference>
<evidence type="ECO:0000256" key="1">
    <source>
        <dbReference type="ARBA" id="ARBA00004123"/>
    </source>
</evidence>
<feature type="region of interest" description="Disordered" evidence="5">
    <location>
        <begin position="21"/>
        <end position="99"/>
    </location>
</feature>
<dbReference type="Gene3D" id="3.40.50.10810">
    <property type="entry name" value="Tandem AAA-ATPase domain"/>
    <property type="match status" value="1"/>
</dbReference>
<dbReference type="OMA" id="FTLHRAR"/>
<keyword evidence="3" id="KW-0539">Nucleus</keyword>
<dbReference type="Pfam" id="PF07443">
    <property type="entry name" value="HARP"/>
    <property type="match status" value="1"/>
</dbReference>
<dbReference type="InterPro" id="IPR000330">
    <property type="entry name" value="SNF2_N"/>
</dbReference>
<evidence type="ECO:0000256" key="4">
    <source>
        <dbReference type="PROSITE-ProRule" id="PRU00800"/>
    </source>
</evidence>
<evidence type="ECO:0008006" key="11">
    <source>
        <dbReference type="Google" id="ProtNLM"/>
    </source>
</evidence>
<dbReference type="PROSITE" id="PS51467">
    <property type="entry name" value="HARP"/>
    <property type="match status" value="1"/>
</dbReference>
<dbReference type="PANTHER" id="PTHR45766">
    <property type="entry name" value="DNA ANNEALING HELICASE AND ENDONUCLEASE ZRANB3 FAMILY MEMBER"/>
    <property type="match status" value="1"/>
</dbReference>
<comment type="subcellular location">
    <subcellularLocation>
        <location evidence="1">Nucleus</location>
    </subcellularLocation>
</comment>
<feature type="compositionally biased region" description="Polar residues" evidence="5">
    <location>
        <begin position="34"/>
        <end position="85"/>
    </location>
</feature>
<sequence length="685" mass="77654">MASTLTPEQRQRIEENRQKALAKLAAKSANQQKTPDQSYNRVQPVQQASSSLGNRVPFKNQSFQTKPATNGNQAQNFYKSKSLGSHTGGSKPEEKPKSWNVVSETLTGTCSLISNDRFAVTIGYNSKVIDIMKSIPGRQYDTNKKFWHFPLDQYDTLKSKLSPLSPSVIVGNIPKSVFKIIKDVEPVQDFKNIDISTIDPVLLESLFPFQVEGVKYGIFKHGKCLIADDMGLGKTLQALAIADYYYEDWPLMIVCPSSMRFQWQAEILKYLTKVPSYSILLATNGKACISSEYKVVILSYDLLVKFKEVLKKLHFGLVIFDESHSLKNAKTQRTKAALEISKNIKCKILLSGTPALSRPIELYPQIRLLEPSLFKEIHEYGVRYCDGKQDKFGWNFQGSSHLEELKIILEAKFMIRRLKANVLEQLPSKMRQVVTLNDDHIDMKSMKMKSLETKLNKNKNISGSDKRSTLLAYYAETGRAKIPAILKYIEDLLEKNKKFLCFAHHTDVLNSISDLLEKKEVYYIRIDGSVSSEERKSVCDQFQEEDRFRVAVLSITAANTGVTLTAAQLVVFAEIFWNPGELVQAEDRAHRIGQKSSVLVQYLLAKGTADDYLWPLVQSKLNILNQAGLSKETELSVKNVVNKSKLVQSSIMQYFSELDYDIDDNDLANLMDEIEGVPEKRKKLF</sequence>
<dbReference type="InterPro" id="IPR049730">
    <property type="entry name" value="SNF2/RAD54-like_C"/>
</dbReference>
<evidence type="ECO:0000259" key="6">
    <source>
        <dbReference type="PROSITE" id="PS51192"/>
    </source>
</evidence>
<feature type="domain" description="HARP" evidence="8">
    <location>
        <begin position="100"/>
        <end position="174"/>
    </location>
</feature>
<dbReference type="RefSeq" id="XP_014246833.1">
    <property type="nucleotide sequence ID" value="XM_014391347.2"/>
</dbReference>
<dbReference type="AlphaFoldDB" id="A0A8I6RMX3"/>
<dbReference type="SUPFAM" id="SSF52540">
    <property type="entry name" value="P-loop containing nucleoside triphosphate hydrolases"/>
    <property type="match status" value="2"/>
</dbReference>
<dbReference type="CTD" id="33709"/>
<dbReference type="GO" id="GO:0006281">
    <property type="term" value="P:DNA repair"/>
    <property type="evidence" value="ECO:0007669"/>
    <property type="project" value="TreeGrafter"/>
</dbReference>
<dbReference type="EnsemblMetazoa" id="XM_014391347.2">
    <property type="protein sequence ID" value="XP_014246833.1"/>
    <property type="gene ID" value="LOC106665131"/>
</dbReference>
<dbReference type="SMART" id="SM00490">
    <property type="entry name" value="HELICc"/>
    <property type="match status" value="1"/>
</dbReference>
<dbReference type="InterPro" id="IPR014001">
    <property type="entry name" value="Helicase_ATP-bd"/>
</dbReference>
<feature type="domain" description="Helicase ATP-binding" evidence="6">
    <location>
        <begin position="215"/>
        <end position="372"/>
    </location>
</feature>
<organism evidence="9 10">
    <name type="scientific">Cimex lectularius</name>
    <name type="common">Bed bug</name>
    <name type="synonym">Acanthia lectularia</name>
    <dbReference type="NCBI Taxonomy" id="79782"/>
    <lineage>
        <taxon>Eukaryota</taxon>
        <taxon>Metazoa</taxon>
        <taxon>Ecdysozoa</taxon>
        <taxon>Arthropoda</taxon>
        <taxon>Hexapoda</taxon>
        <taxon>Insecta</taxon>
        <taxon>Pterygota</taxon>
        <taxon>Neoptera</taxon>
        <taxon>Paraneoptera</taxon>
        <taxon>Hemiptera</taxon>
        <taxon>Heteroptera</taxon>
        <taxon>Panheteroptera</taxon>
        <taxon>Cimicomorpha</taxon>
        <taxon>Cimicidae</taxon>
        <taxon>Cimex</taxon>
    </lineage>
</organism>
<dbReference type="InterPro" id="IPR027417">
    <property type="entry name" value="P-loop_NTPase"/>
</dbReference>
<dbReference type="PROSITE" id="PS51194">
    <property type="entry name" value="HELICASE_CTER"/>
    <property type="match status" value="1"/>
</dbReference>
<dbReference type="Gene3D" id="3.40.50.300">
    <property type="entry name" value="P-loop containing nucleotide triphosphate hydrolases"/>
    <property type="match status" value="1"/>
</dbReference>
<dbReference type="Pfam" id="PF00271">
    <property type="entry name" value="Helicase_C"/>
    <property type="match status" value="1"/>
</dbReference>
<dbReference type="GeneID" id="106665131"/>
<dbReference type="PROSITE" id="PS51192">
    <property type="entry name" value="HELICASE_ATP_BIND_1"/>
    <property type="match status" value="1"/>
</dbReference>
<dbReference type="Pfam" id="PF00176">
    <property type="entry name" value="SNF2-rel_dom"/>
    <property type="match status" value="1"/>
</dbReference>
<comment type="similarity">
    <text evidence="4">Belongs to the SNF2/RAD54 helicase family. SMARCAL1 subfamily.</text>
</comment>
<evidence type="ECO:0000259" key="7">
    <source>
        <dbReference type="PROSITE" id="PS51194"/>
    </source>
</evidence>
<accession>A0A8I6RMX3</accession>
<keyword evidence="10" id="KW-1185">Reference proteome</keyword>
<dbReference type="GO" id="GO:0005524">
    <property type="term" value="F:ATP binding"/>
    <property type="evidence" value="ECO:0007669"/>
    <property type="project" value="InterPro"/>
</dbReference>
<feature type="domain" description="Helicase C-terminal" evidence="7">
    <location>
        <begin position="484"/>
        <end position="641"/>
    </location>
</feature>